<dbReference type="SUPFAM" id="SSF52518">
    <property type="entry name" value="Thiamin diphosphate-binding fold (THDP-binding)"/>
    <property type="match status" value="1"/>
</dbReference>
<dbReference type="InterPro" id="IPR052368">
    <property type="entry name" value="2-oxoacid_oxidoreductase"/>
</dbReference>
<dbReference type="GO" id="GO:0016491">
    <property type="term" value="F:oxidoreductase activity"/>
    <property type="evidence" value="ECO:0007669"/>
    <property type="project" value="UniProtKB-KW"/>
</dbReference>
<proteinExistence type="predicted"/>
<dbReference type="CDD" id="cd07034">
    <property type="entry name" value="TPP_PYR_PFOR_IOR-alpha_like"/>
    <property type="match status" value="1"/>
</dbReference>
<dbReference type="Pfam" id="PF17147">
    <property type="entry name" value="PFOR_II"/>
    <property type="match status" value="1"/>
</dbReference>
<dbReference type="InterPro" id="IPR033412">
    <property type="entry name" value="PFOR_II"/>
</dbReference>
<evidence type="ECO:0000259" key="3">
    <source>
        <dbReference type="Pfam" id="PF17147"/>
    </source>
</evidence>
<dbReference type="STRING" id="224999.GCA_001485475_02231"/>
<name>A0A0U9HJ41_9FIRM</name>
<dbReference type="EMBL" id="DF977003">
    <property type="protein sequence ID" value="GAQ26187.1"/>
    <property type="molecule type" value="Genomic_DNA"/>
</dbReference>
<gene>
    <name evidence="4" type="ORF">TSYNT_9451</name>
</gene>
<evidence type="ECO:0000259" key="2">
    <source>
        <dbReference type="Pfam" id="PF01855"/>
    </source>
</evidence>
<dbReference type="PANTHER" id="PTHR43088">
    <property type="entry name" value="SUBUNIT OF PYRUVATE:FLAVODOXIN OXIDOREDUCTASE-RELATED"/>
    <property type="match status" value="1"/>
</dbReference>
<reference evidence="4" key="1">
    <citation type="journal article" date="2016" name="Genome Announc.">
        <title>Draft Genome Sequence of the Syntrophic Lactate-Degrading Bacterium Tepidanaerobacter syntrophicus JLT.</title>
        <authorList>
            <person name="Matsuura N."/>
            <person name="Ohashi A."/>
            <person name="Tourlousse D.M."/>
            <person name="Sekiguchi Y."/>
        </authorList>
    </citation>
    <scope>NUCLEOTIDE SEQUENCE [LARGE SCALE GENOMIC DNA]</scope>
    <source>
        <strain evidence="4">JL</strain>
    </source>
</reference>
<feature type="domain" description="Pyruvate:ferredoxin oxidoreductase core" evidence="3">
    <location>
        <begin position="277"/>
        <end position="371"/>
    </location>
</feature>
<dbReference type="InterPro" id="IPR029061">
    <property type="entry name" value="THDP-binding"/>
</dbReference>
<evidence type="ECO:0000313" key="4">
    <source>
        <dbReference type="EMBL" id="GAQ26187.1"/>
    </source>
</evidence>
<dbReference type="FunFam" id="3.40.50.970:FF:000022">
    <property type="entry name" value="2-oxoglutarate ferredoxin oxidoreductase alpha subunit"/>
    <property type="match status" value="1"/>
</dbReference>
<protein>
    <submittedName>
        <fullName evidence="4">2-oxoglutarate ferredoxin oxidoreductase subunit alpha</fullName>
    </submittedName>
</protein>
<dbReference type="SUPFAM" id="SSF52922">
    <property type="entry name" value="TK C-terminal domain-like"/>
    <property type="match status" value="1"/>
</dbReference>
<dbReference type="AlphaFoldDB" id="A0A0U9HJ41"/>
<organism evidence="4">
    <name type="scientific">Tepidanaerobacter syntrophicus</name>
    <dbReference type="NCBI Taxonomy" id="224999"/>
    <lineage>
        <taxon>Bacteria</taxon>
        <taxon>Bacillati</taxon>
        <taxon>Bacillota</taxon>
        <taxon>Clostridia</taxon>
        <taxon>Thermosediminibacterales</taxon>
        <taxon>Tepidanaerobacteraceae</taxon>
        <taxon>Tepidanaerobacter</taxon>
    </lineage>
</organism>
<dbReference type="NCBIfam" id="NF006412">
    <property type="entry name" value="PRK08659.1"/>
    <property type="match status" value="1"/>
</dbReference>
<dbReference type="InterPro" id="IPR009014">
    <property type="entry name" value="Transketo_C/PFOR_II"/>
</dbReference>
<dbReference type="Proteomes" id="UP000062160">
    <property type="component" value="Unassembled WGS sequence"/>
</dbReference>
<feature type="domain" description="Pyruvate flavodoxin/ferredoxin oxidoreductase pyrimidine binding" evidence="2">
    <location>
        <begin position="17"/>
        <end position="244"/>
    </location>
</feature>
<dbReference type="InterPro" id="IPR002880">
    <property type="entry name" value="Pyrv_Fd/Flavodoxin_OxRdtase_N"/>
</dbReference>
<dbReference type="Gene3D" id="3.40.50.920">
    <property type="match status" value="1"/>
</dbReference>
<evidence type="ECO:0000256" key="1">
    <source>
        <dbReference type="ARBA" id="ARBA00023002"/>
    </source>
</evidence>
<keyword evidence="1" id="KW-0560">Oxidoreductase</keyword>
<evidence type="ECO:0000313" key="5">
    <source>
        <dbReference type="Proteomes" id="UP000062160"/>
    </source>
</evidence>
<accession>A0A0U9HJ41</accession>
<dbReference type="Gene3D" id="3.40.50.970">
    <property type="match status" value="1"/>
</dbReference>
<dbReference type="PANTHER" id="PTHR43088:SF1">
    <property type="entry name" value="SUBUNIT OF PYRUVATE:FLAVODOXIN OXIDOREDUCTASE"/>
    <property type="match status" value="1"/>
</dbReference>
<keyword evidence="5" id="KW-1185">Reference proteome</keyword>
<dbReference type="Pfam" id="PF01855">
    <property type="entry name" value="POR_N"/>
    <property type="match status" value="1"/>
</dbReference>
<sequence>MMNNKAILMQGNEACVEGAITAGMRFYAGYPITPSTEIAELCAERLPQVGGKFIQMEDELGSMGAVIGASLTGVKSMTATSGPGFSLKQENIGFASLTEVPCVIVDVQRGGPSTGLPTSPAQGDVMQARWGTHGDHPIIVISPYSVKETYYMAIRAFNLSEKYRVPCILLMDEVVAHMRERVELDDIQNVEIVNRKRFKGSPLPYKPYMDYDGDKIPPIVDFGKGVPFHVTGLIHDASGFPSTNPAVTKELISRLMSKIYDNLDDIIDYENVYTDDAKIVIVTFGSTARSTLQAIKVLRQEGLKVGMLRLKTIWPFASKAILELVNTSVKHLIVAEMNYGQLIQEVKATAEGAFKVDGLNKYSGELITPWEIIDKVKEVAKDA</sequence>
<dbReference type="OrthoDB" id="9794954at2"/>